<keyword evidence="2" id="KW-1185">Reference proteome</keyword>
<protein>
    <submittedName>
        <fullName evidence="1">Uncharacterized protein</fullName>
    </submittedName>
</protein>
<organism evidence="1 2">
    <name type="scientific">Canavalia gladiata</name>
    <name type="common">Sword bean</name>
    <name type="synonym">Dolichos gladiatus</name>
    <dbReference type="NCBI Taxonomy" id="3824"/>
    <lineage>
        <taxon>Eukaryota</taxon>
        <taxon>Viridiplantae</taxon>
        <taxon>Streptophyta</taxon>
        <taxon>Embryophyta</taxon>
        <taxon>Tracheophyta</taxon>
        <taxon>Spermatophyta</taxon>
        <taxon>Magnoliopsida</taxon>
        <taxon>eudicotyledons</taxon>
        <taxon>Gunneridae</taxon>
        <taxon>Pentapetalae</taxon>
        <taxon>rosids</taxon>
        <taxon>fabids</taxon>
        <taxon>Fabales</taxon>
        <taxon>Fabaceae</taxon>
        <taxon>Papilionoideae</taxon>
        <taxon>50 kb inversion clade</taxon>
        <taxon>NPAAA clade</taxon>
        <taxon>indigoferoid/millettioid clade</taxon>
        <taxon>Phaseoleae</taxon>
        <taxon>Canavalia</taxon>
    </lineage>
</organism>
<accession>A0AAN9JYC8</accession>
<reference evidence="1 2" key="1">
    <citation type="submission" date="2024-01" db="EMBL/GenBank/DDBJ databases">
        <title>The genomes of 5 underutilized Papilionoideae crops provide insights into root nodulation and disease resistanc.</title>
        <authorList>
            <person name="Jiang F."/>
        </authorList>
    </citation>
    <scope>NUCLEOTIDE SEQUENCE [LARGE SCALE GENOMIC DNA]</scope>
    <source>
        <strain evidence="1">LVBAO_FW01</strain>
        <tissue evidence="1">Leaves</tissue>
    </source>
</reference>
<proteinExistence type="predicted"/>
<evidence type="ECO:0000313" key="1">
    <source>
        <dbReference type="EMBL" id="KAK7306641.1"/>
    </source>
</evidence>
<comment type="caution">
    <text evidence="1">The sequence shown here is derived from an EMBL/GenBank/DDBJ whole genome shotgun (WGS) entry which is preliminary data.</text>
</comment>
<dbReference type="EMBL" id="JAYMYQ010000011">
    <property type="protein sequence ID" value="KAK7306641.1"/>
    <property type="molecule type" value="Genomic_DNA"/>
</dbReference>
<dbReference type="AlphaFoldDB" id="A0AAN9JYC8"/>
<name>A0AAN9JYC8_CANGL</name>
<evidence type="ECO:0000313" key="2">
    <source>
        <dbReference type="Proteomes" id="UP001367508"/>
    </source>
</evidence>
<sequence length="104" mass="11772">MKAGGTLEPHHVVSKVSETNDLLENTATGSVYVLPIITAYCERREYKLLRGAMHCFTNAKLFPLHKRKSCTYTTDKLGGTVSAWKRWGGVSRLINRFGYRDCTF</sequence>
<gene>
    <name evidence="1" type="ORF">VNO77_44593</name>
</gene>
<dbReference type="Proteomes" id="UP001367508">
    <property type="component" value="Unassembled WGS sequence"/>
</dbReference>